<dbReference type="InterPro" id="IPR036249">
    <property type="entry name" value="Thioredoxin-like_sf"/>
</dbReference>
<dbReference type="CDD" id="cd03042">
    <property type="entry name" value="GST_N_Zeta"/>
    <property type="match status" value="1"/>
</dbReference>
<dbReference type="VEuPathDB" id="VectorBase:CPIJ009709"/>
<dbReference type="PROSITE" id="PS50404">
    <property type="entry name" value="GST_NTER"/>
    <property type="match status" value="1"/>
</dbReference>
<protein>
    <recommendedName>
        <fullName evidence="1">GST N-terminal domain-containing protein</fullName>
    </recommendedName>
</protein>
<dbReference type="PANTHER" id="PTHR42673">
    <property type="entry name" value="MALEYLACETOACETATE ISOMERASE"/>
    <property type="match status" value="1"/>
</dbReference>
<dbReference type="AlphaFoldDB" id="B0WS23"/>
<dbReference type="GO" id="GO:0005739">
    <property type="term" value="C:mitochondrion"/>
    <property type="evidence" value="ECO:0007669"/>
    <property type="project" value="TreeGrafter"/>
</dbReference>
<dbReference type="SUPFAM" id="SSF52833">
    <property type="entry name" value="Thioredoxin-like"/>
    <property type="match status" value="1"/>
</dbReference>
<dbReference type="STRING" id="7176.B0WS23"/>
<dbReference type="OrthoDB" id="202840at2759"/>
<reference evidence="3" key="2">
    <citation type="submission" date="2020-05" db="UniProtKB">
        <authorList>
            <consortium name="EnsemblMetazoa"/>
        </authorList>
    </citation>
    <scope>IDENTIFICATION</scope>
    <source>
        <strain evidence="3">JHB</strain>
    </source>
</reference>
<dbReference type="eggNOG" id="KOG0868">
    <property type="taxonomic scope" value="Eukaryota"/>
</dbReference>
<dbReference type="Pfam" id="PF13409">
    <property type="entry name" value="GST_N_2"/>
    <property type="match status" value="1"/>
</dbReference>
<keyword evidence="4" id="KW-1185">Reference proteome</keyword>
<dbReference type="KEGG" id="cqu:CpipJ_CPIJ009709"/>
<dbReference type="InterPro" id="IPR004045">
    <property type="entry name" value="Glutathione_S-Trfase_N"/>
</dbReference>
<dbReference type="GO" id="GO:0004364">
    <property type="term" value="F:glutathione transferase activity"/>
    <property type="evidence" value="ECO:0007669"/>
    <property type="project" value="TreeGrafter"/>
</dbReference>
<dbReference type="GO" id="GO:0006559">
    <property type="term" value="P:L-phenylalanine catabolic process"/>
    <property type="evidence" value="ECO:0007669"/>
    <property type="project" value="TreeGrafter"/>
</dbReference>
<dbReference type="InParanoid" id="B0WS23"/>
<evidence type="ECO:0000313" key="4">
    <source>
        <dbReference type="Proteomes" id="UP000002320"/>
    </source>
</evidence>
<dbReference type="GO" id="GO:0016034">
    <property type="term" value="F:maleylacetoacetate isomerase activity"/>
    <property type="evidence" value="ECO:0007669"/>
    <property type="project" value="TreeGrafter"/>
</dbReference>
<dbReference type="InterPro" id="IPR034333">
    <property type="entry name" value="GST_Zeta_N"/>
</dbReference>
<organism>
    <name type="scientific">Culex quinquefasciatus</name>
    <name type="common">Southern house mosquito</name>
    <name type="synonym">Culex pungens</name>
    <dbReference type="NCBI Taxonomy" id="7176"/>
    <lineage>
        <taxon>Eukaryota</taxon>
        <taxon>Metazoa</taxon>
        <taxon>Ecdysozoa</taxon>
        <taxon>Arthropoda</taxon>
        <taxon>Hexapoda</taxon>
        <taxon>Insecta</taxon>
        <taxon>Pterygota</taxon>
        <taxon>Neoptera</taxon>
        <taxon>Endopterygota</taxon>
        <taxon>Diptera</taxon>
        <taxon>Nematocera</taxon>
        <taxon>Culicoidea</taxon>
        <taxon>Culicidae</taxon>
        <taxon>Culicinae</taxon>
        <taxon>Culicini</taxon>
        <taxon>Culex</taxon>
        <taxon>Culex</taxon>
    </lineage>
</organism>
<dbReference type="EnsemblMetazoa" id="CPIJ009709-RA">
    <property type="protein sequence ID" value="CPIJ009709-PA"/>
    <property type="gene ID" value="CPIJ009709"/>
</dbReference>
<dbReference type="GO" id="GO:0006749">
    <property type="term" value="P:glutathione metabolic process"/>
    <property type="evidence" value="ECO:0007669"/>
    <property type="project" value="TreeGrafter"/>
</dbReference>
<dbReference type="Proteomes" id="UP000002320">
    <property type="component" value="Unassembled WGS sequence"/>
</dbReference>
<proteinExistence type="predicted"/>
<dbReference type="EMBL" id="DS232064">
    <property type="protein sequence ID" value="EDS33642.1"/>
    <property type="molecule type" value="Genomic_DNA"/>
</dbReference>
<dbReference type="PANTHER" id="PTHR42673:SF4">
    <property type="entry name" value="MALEYLACETOACETATE ISOMERASE"/>
    <property type="match status" value="1"/>
</dbReference>
<reference evidence="2" key="1">
    <citation type="submission" date="2007-03" db="EMBL/GenBank/DDBJ databases">
        <title>Annotation of Culex pipiens quinquefasciatus.</title>
        <authorList>
            <consortium name="The Broad Institute Genome Sequencing Platform"/>
            <person name="Atkinson P.W."/>
            <person name="Hemingway J."/>
            <person name="Christensen B.M."/>
            <person name="Higgs S."/>
            <person name="Kodira C."/>
            <person name="Hannick L."/>
            <person name="Megy K."/>
            <person name="O'Leary S."/>
            <person name="Pearson M."/>
            <person name="Haas B.J."/>
            <person name="Mauceli E."/>
            <person name="Wortman J.R."/>
            <person name="Lee N.H."/>
            <person name="Guigo R."/>
            <person name="Stanke M."/>
            <person name="Alvarado L."/>
            <person name="Amedeo P."/>
            <person name="Antoine C.H."/>
            <person name="Arensburger P."/>
            <person name="Bidwell S.L."/>
            <person name="Crawford M."/>
            <person name="Camaro F."/>
            <person name="Devon K."/>
            <person name="Engels R."/>
            <person name="Hammond M."/>
            <person name="Howarth C."/>
            <person name="Koehrsen M."/>
            <person name="Lawson D."/>
            <person name="Montgomery P."/>
            <person name="Nene V."/>
            <person name="Nusbaum C."/>
            <person name="Puiu D."/>
            <person name="Romero-Severson J."/>
            <person name="Severson D.W."/>
            <person name="Shumway M."/>
            <person name="Sisk P."/>
            <person name="Stolte C."/>
            <person name="Zeng Q."/>
            <person name="Eisenstadt E."/>
            <person name="Fraser-Liggett C."/>
            <person name="Strausberg R."/>
            <person name="Galagan J."/>
            <person name="Birren B."/>
            <person name="Collins F.H."/>
        </authorList>
    </citation>
    <scope>NUCLEOTIDE SEQUENCE [LARGE SCALE GENOMIC DNA]</scope>
    <source>
        <strain evidence="2">JHB</strain>
    </source>
</reference>
<dbReference type="VEuPathDB" id="VectorBase:CQUJHB009547"/>
<feature type="domain" description="GST N-terminal" evidence="1">
    <location>
        <begin position="7"/>
        <end position="95"/>
    </location>
</feature>
<evidence type="ECO:0000259" key="1">
    <source>
        <dbReference type="PROSITE" id="PS50404"/>
    </source>
</evidence>
<evidence type="ECO:0000313" key="3">
    <source>
        <dbReference type="EnsemblMetazoa" id="CPIJ009709-PA"/>
    </source>
</evidence>
<gene>
    <name evidence="3" type="primary">6042382</name>
    <name evidence="2" type="ORF">CpipJ_CPIJ009709</name>
</gene>
<evidence type="ECO:0000313" key="2">
    <source>
        <dbReference type="EMBL" id="EDS33642.1"/>
    </source>
</evidence>
<dbReference type="Gene3D" id="3.40.30.10">
    <property type="entry name" value="Glutaredoxin"/>
    <property type="match status" value="1"/>
</dbReference>
<sequence>MSLSAMSKPILYSYWRSSCSWRVRIALNLKEIPYDIKPISLIKSGGEQHCNEYREVNPMEQVPALQIGGVLGNSSTLQLLQDNLNHLGKTMLETSRNLQSTYGTAMERLNEQLVQTLMRAYQELDKIHRNTGEFIEGYNMTDKYCMEIVGYLYWAHAQEAVTGMQECAMQVVNLVDEAGREGVPLMLEQARLQASEVTLVVVRELTKSIDRKQVENNASEQLEEQQFQWLKTVEKLKKAVDAFVNSQKVINDRTELCTKDVIDQYNIHMGYIQYYLNKNKNCQR</sequence>
<dbReference type="HOGENOM" id="CLU_980905_0_0_1"/>
<accession>B0WS23</accession>
<name>B0WS23_CULQU</name>